<reference evidence="2" key="1">
    <citation type="submission" date="2014-11" db="EMBL/GenBank/DDBJ databases">
        <authorList>
            <person name="Amaro Gonzalez C."/>
        </authorList>
    </citation>
    <scope>NUCLEOTIDE SEQUENCE</scope>
</reference>
<keyword evidence="1" id="KW-1133">Transmembrane helix</keyword>
<proteinExistence type="predicted"/>
<dbReference type="EMBL" id="GBXM01036045">
    <property type="protein sequence ID" value="JAH72532.1"/>
    <property type="molecule type" value="Transcribed_RNA"/>
</dbReference>
<reference evidence="2" key="2">
    <citation type="journal article" date="2015" name="Fish Shellfish Immunol.">
        <title>Early steps in the European eel (Anguilla anguilla)-Vibrio vulnificus interaction in the gills: Role of the RtxA13 toxin.</title>
        <authorList>
            <person name="Callol A."/>
            <person name="Pajuelo D."/>
            <person name="Ebbesson L."/>
            <person name="Teles M."/>
            <person name="MacKenzie S."/>
            <person name="Amaro C."/>
        </authorList>
    </citation>
    <scope>NUCLEOTIDE SEQUENCE</scope>
</reference>
<sequence>MFVSNCIAGQEHHMWMSLVHSDYVRFLNTWAAMFCLWSRLNIFYRVNKNIHTNTHGKFVMAVLLLYFKCNFLSAILKKRE</sequence>
<feature type="transmembrane region" description="Helical" evidence="1">
    <location>
        <begin position="58"/>
        <end position="76"/>
    </location>
</feature>
<evidence type="ECO:0000256" key="1">
    <source>
        <dbReference type="SAM" id="Phobius"/>
    </source>
</evidence>
<accession>A0A0E9V3C3</accession>
<organism evidence="2">
    <name type="scientific">Anguilla anguilla</name>
    <name type="common">European freshwater eel</name>
    <name type="synonym">Muraena anguilla</name>
    <dbReference type="NCBI Taxonomy" id="7936"/>
    <lineage>
        <taxon>Eukaryota</taxon>
        <taxon>Metazoa</taxon>
        <taxon>Chordata</taxon>
        <taxon>Craniata</taxon>
        <taxon>Vertebrata</taxon>
        <taxon>Euteleostomi</taxon>
        <taxon>Actinopterygii</taxon>
        <taxon>Neopterygii</taxon>
        <taxon>Teleostei</taxon>
        <taxon>Anguilliformes</taxon>
        <taxon>Anguillidae</taxon>
        <taxon>Anguilla</taxon>
    </lineage>
</organism>
<keyword evidence="1" id="KW-0472">Membrane</keyword>
<keyword evidence="1" id="KW-0812">Transmembrane</keyword>
<name>A0A0E9V3C3_ANGAN</name>
<evidence type="ECO:0000313" key="2">
    <source>
        <dbReference type="EMBL" id="JAH72532.1"/>
    </source>
</evidence>
<dbReference type="AlphaFoldDB" id="A0A0E9V3C3"/>
<feature type="transmembrane region" description="Helical" evidence="1">
    <location>
        <begin position="23"/>
        <end position="46"/>
    </location>
</feature>
<protein>
    <submittedName>
        <fullName evidence="2">Uncharacterized protein</fullName>
    </submittedName>
</protein>